<dbReference type="EMBL" id="CP042382">
    <property type="protein sequence ID" value="QEA38529.1"/>
    <property type="molecule type" value="Genomic_DNA"/>
</dbReference>
<proteinExistence type="predicted"/>
<sequence>MKMDGEIFMLWLVLADRPKHSTMPLSSDSEQRICIITREVRHGKYERQQRETPLGASNSIEEGMV</sequence>
<feature type="region of interest" description="Disordered" evidence="1">
    <location>
        <begin position="45"/>
        <end position="65"/>
    </location>
</feature>
<evidence type="ECO:0000313" key="2">
    <source>
        <dbReference type="EMBL" id="QEA38529.1"/>
    </source>
</evidence>
<dbReference type="RefSeq" id="WP_147183594.1">
    <property type="nucleotide sequence ID" value="NZ_CP042382.1"/>
</dbReference>
<gene>
    <name evidence="2" type="ORF">FGL86_05140</name>
</gene>
<accession>A0A5B8SN86</accession>
<evidence type="ECO:0000313" key="3">
    <source>
        <dbReference type="Proteomes" id="UP000321272"/>
    </source>
</evidence>
<keyword evidence="3" id="KW-1185">Reference proteome</keyword>
<dbReference type="Proteomes" id="UP000321272">
    <property type="component" value="Chromosome"/>
</dbReference>
<dbReference type="AlphaFoldDB" id="A0A5B8SN86"/>
<dbReference type="KEGG" id="paur:FGL86_05140"/>
<evidence type="ECO:0000256" key="1">
    <source>
        <dbReference type="SAM" id="MobiDB-lite"/>
    </source>
</evidence>
<reference evidence="2 3" key="1">
    <citation type="submission" date="2019-06" db="EMBL/GenBank/DDBJ databases">
        <title>Genome analyses of bacteria isolated from kimchi.</title>
        <authorList>
            <person name="Lee S."/>
            <person name="Ahn S."/>
            <person name="Roh S."/>
        </authorList>
    </citation>
    <scope>NUCLEOTIDE SEQUENCE [LARGE SCALE GENOMIC DNA]</scope>
    <source>
        <strain evidence="2 3">CBA4606</strain>
    </source>
</reference>
<organism evidence="2 3">
    <name type="scientific">Pistricoccus aurantiacus</name>
    <dbReference type="NCBI Taxonomy" id="1883414"/>
    <lineage>
        <taxon>Bacteria</taxon>
        <taxon>Pseudomonadati</taxon>
        <taxon>Pseudomonadota</taxon>
        <taxon>Gammaproteobacteria</taxon>
        <taxon>Oceanospirillales</taxon>
        <taxon>Halomonadaceae</taxon>
        <taxon>Pistricoccus</taxon>
    </lineage>
</organism>
<name>A0A5B8SN86_9GAMM</name>
<protein>
    <submittedName>
        <fullName evidence="2">Uncharacterized protein</fullName>
    </submittedName>
</protein>
<feature type="compositionally biased region" description="Polar residues" evidence="1">
    <location>
        <begin position="55"/>
        <end position="65"/>
    </location>
</feature>